<feature type="compositionally biased region" description="Basic residues" evidence="1">
    <location>
        <begin position="7"/>
        <end position="18"/>
    </location>
</feature>
<dbReference type="AlphaFoldDB" id="Q94E12"/>
<dbReference type="Proteomes" id="UP000817658">
    <property type="component" value="Chromosome 1"/>
</dbReference>
<reference evidence="2" key="1">
    <citation type="journal article" date="2002" name="Nature">
        <title>The genome sequence and structure of rice chromosome 1.</title>
        <authorList>
            <person name="Sasaki T."/>
            <person name="Matsumoto T."/>
            <person name="Yamamoto K."/>
            <person name="Sakata K."/>
            <person name="Baba T."/>
            <person name="Katayose Y."/>
            <person name="Wu J."/>
            <person name="Niimura Y."/>
            <person name="Cheng Z."/>
            <person name="Nagamura Y."/>
            <person name="Antonio B.A."/>
            <person name="Kanamori H."/>
            <person name="Hosokawa S."/>
            <person name="Masukawa M."/>
            <person name="Arikawa K."/>
            <person name="Chiden Y."/>
            <person name="Hayashi M."/>
            <person name="Okamoto M."/>
            <person name="Ando T."/>
            <person name="Aoki H."/>
            <person name="Arita K."/>
            <person name="Hamada M."/>
            <person name="Harada C."/>
            <person name="Hijishita S."/>
            <person name="Honda M."/>
            <person name="Ichikawa Y."/>
            <person name="Idonuma A."/>
            <person name="Iijima M."/>
            <person name="Ikeda M."/>
            <person name="Ikeno M."/>
            <person name="Itoh S."/>
            <person name="Itoh T."/>
            <person name="Itoh Y."/>
            <person name="Itoh Y."/>
            <person name="Iwabuchi A."/>
            <person name="Kamiya K."/>
            <person name="Karasawa W."/>
            <person name="Katagiri S."/>
            <person name="Kikuta A."/>
            <person name="Kobayashi N."/>
            <person name="Kono I."/>
            <person name="Machita K."/>
            <person name="Maehara T."/>
            <person name="Mizuno H."/>
            <person name="Mizubayashi T."/>
            <person name="Mukai Y."/>
            <person name="Nagasaki H."/>
            <person name="Nakashima M."/>
            <person name="Nakama Y."/>
            <person name="Nakamichi Y."/>
            <person name="Nakamura M."/>
            <person name="Namiki N."/>
            <person name="Negishi M."/>
            <person name="Ohta I."/>
            <person name="Ono N."/>
            <person name="Saji S."/>
            <person name="Sakai K."/>
            <person name="Shibata M."/>
            <person name="Shimokawa T."/>
            <person name="Shomura A."/>
            <person name="Song J."/>
            <person name="Takazaki Y."/>
            <person name="Terasawa K."/>
            <person name="Tsuji K."/>
            <person name="Waki K."/>
            <person name="Yamagata H."/>
            <person name="Yamane H."/>
            <person name="Yoshiki S."/>
            <person name="Yoshihara R."/>
            <person name="Yukawa K."/>
            <person name="Zhong H."/>
            <person name="Iwama H."/>
            <person name="Endo T."/>
            <person name="Ito H."/>
            <person name="Hahn J.H."/>
            <person name="Kim H.I."/>
            <person name="Eun M.Y."/>
            <person name="Yano M."/>
            <person name="Jiang J."/>
            <person name="Gojobori T."/>
        </authorList>
    </citation>
    <scope>NUCLEOTIDE SEQUENCE [LARGE SCALE GENOMIC DNA]</scope>
</reference>
<accession>Q94E12</accession>
<evidence type="ECO:0000313" key="2">
    <source>
        <dbReference type="EMBL" id="BAB63551.1"/>
    </source>
</evidence>
<feature type="region of interest" description="Disordered" evidence="1">
    <location>
        <begin position="1"/>
        <end position="138"/>
    </location>
</feature>
<feature type="compositionally biased region" description="Pro residues" evidence="1">
    <location>
        <begin position="77"/>
        <end position="86"/>
    </location>
</feature>
<sequence length="174" mass="19153">MNSHPDPHRRHRACRRTRVVAPARGIHQRTPPDQPREEGERGRREPPPLDLPVAAAAAATTAGESALKGRLEGKMEPPLPPPPPLLYPLRERGERERRRGRGRRDKAEGVVAGEGGETGRRKPAAPSPPPLAGREEGRRRSCSCLGLRTVHLIGWLWLLPHRAAGLLGLQMGRD</sequence>
<name>Q94E12_ORYSJ</name>
<gene>
    <name evidence="2" type="primary">P0003E08.27</name>
</gene>
<organism evidence="2">
    <name type="scientific">Oryza sativa subsp. japonica</name>
    <name type="common">Rice</name>
    <dbReference type="NCBI Taxonomy" id="39947"/>
    <lineage>
        <taxon>Eukaryota</taxon>
        <taxon>Viridiplantae</taxon>
        <taxon>Streptophyta</taxon>
        <taxon>Embryophyta</taxon>
        <taxon>Tracheophyta</taxon>
        <taxon>Spermatophyta</taxon>
        <taxon>Magnoliopsida</taxon>
        <taxon>Liliopsida</taxon>
        <taxon>Poales</taxon>
        <taxon>Poaceae</taxon>
        <taxon>BOP clade</taxon>
        <taxon>Oryzoideae</taxon>
        <taxon>Oryzeae</taxon>
        <taxon>Oryzinae</taxon>
        <taxon>Oryza</taxon>
        <taxon>Oryza sativa</taxon>
    </lineage>
</organism>
<proteinExistence type="predicted"/>
<feature type="compositionally biased region" description="Basic and acidic residues" evidence="1">
    <location>
        <begin position="34"/>
        <end position="47"/>
    </location>
</feature>
<evidence type="ECO:0000256" key="1">
    <source>
        <dbReference type="SAM" id="MobiDB-lite"/>
    </source>
</evidence>
<dbReference type="EMBL" id="AP003222">
    <property type="protein sequence ID" value="BAB63551.1"/>
    <property type="molecule type" value="Genomic_DNA"/>
</dbReference>
<protein>
    <submittedName>
        <fullName evidence="2">Uncharacterized protein</fullName>
    </submittedName>
</protein>